<dbReference type="CDD" id="cd06225">
    <property type="entry name" value="HAMP"/>
    <property type="match status" value="1"/>
</dbReference>
<dbReference type="PROSITE" id="PS50112">
    <property type="entry name" value="PAS"/>
    <property type="match status" value="2"/>
</dbReference>
<keyword evidence="6 8" id="KW-0472">Membrane</keyword>
<dbReference type="SUPFAM" id="SSF47384">
    <property type="entry name" value="Homodimeric domain of signal transducing histidine kinase"/>
    <property type="match status" value="1"/>
</dbReference>
<dbReference type="InterPro" id="IPR003594">
    <property type="entry name" value="HATPase_dom"/>
</dbReference>
<dbReference type="Pfam" id="PF00512">
    <property type="entry name" value="HisKA"/>
    <property type="match status" value="1"/>
</dbReference>
<dbReference type="InterPro" id="IPR003660">
    <property type="entry name" value="HAMP_dom"/>
</dbReference>
<dbReference type="SUPFAM" id="SSF158472">
    <property type="entry name" value="HAMP domain-like"/>
    <property type="match status" value="1"/>
</dbReference>
<feature type="transmembrane region" description="Helical" evidence="8">
    <location>
        <begin position="17"/>
        <end position="40"/>
    </location>
</feature>
<proteinExistence type="predicted"/>
<feature type="domain" description="Histidine kinase" evidence="9">
    <location>
        <begin position="692"/>
        <end position="907"/>
    </location>
</feature>
<feature type="domain" description="PAS" evidence="10">
    <location>
        <begin position="542"/>
        <end position="588"/>
    </location>
</feature>
<protein>
    <recommendedName>
        <fullName evidence="2">histidine kinase</fullName>
        <ecNumber evidence="2">2.7.13.3</ecNumber>
    </recommendedName>
</protein>
<dbReference type="SUPFAM" id="SSF55785">
    <property type="entry name" value="PYP-like sensor domain (PAS domain)"/>
    <property type="match status" value="2"/>
</dbReference>
<dbReference type="PROSITE" id="PS50113">
    <property type="entry name" value="PAC"/>
    <property type="match status" value="2"/>
</dbReference>
<dbReference type="GO" id="GO:0030295">
    <property type="term" value="F:protein kinase activator activity"/>
    <property type="evidence" value="ECO:0007669"/>
    <property type="project" value="TreeGrafter"/>
</dbReference>
<feature type="domain" description="HAMP" evidence="12">
    <location>
        <begin position="342"/>
        <end position="394"/>
    </location>
</feature>
<keyword evidence="8" id="KW-1133">Transmembrane helix</keyword>
<dbReference type="GO" id="GO:0000155">
    <property type="term" value="F:phosphorelay sensor kinase activity"/>
    <property type="evidence" value="ECO:0007669"/>
    <property type="project" value="InterPro"/>
</dbReference>
<dbReference type="SMART" id="SM00304">
    <property type="entry name" value="HAMP"/>
    <property type="match status" value="1"/>
</dbReference>
<comment type="catalytic activity">
    <reaction evidence="1">
        <text>ATP + protein L-histidine = ADP + protein N-phospho-L-histidine.</text>
        <dbReference type="EC" id="2.7.13.3"/>
    </reaction>
</comment>
<dbReference type="InterPro" id="IPR050351">
    <property type="entry name" value="BphY/WalK/GraS-like"/>
</dbReference>
<dbReference type="PRINTS" id="PR00344">
    <property type="entry name" value="BCTRLSENSOR"/>
</dbReference>
<keyword evidence="8" id="KW-0812">Transmembrane</keyword>
<evidence type="ECO:0000259" key="12">
    <source>
        <dbReference type="PROSITE" id="PS50885"/>
    </source>
</evidence>
<evidence type="ECO:0000259" key="9">
    <source>
        <dbReference type="PROSITE" id="PS50109"/>
    </source>
</evidence>
<gene>
    <name evidence="13" type="primary">cph1_41</name>
    <name evidence="13" type="ORF">GALL_304500</name>
</gene>
<dbReference type="CDD" id="cd00082">
    <property type="entry name" value="HisKA"/>
    <property type="match status" value="1"/>
</dbReference>
<sequence length="907" mass="101352">MATEGSAVRFMGLKRRFALAMAAVFLAVSLITLAGLSWILSDTVSWLGRGLVGNQVQMARDECLSPLLTEIALARKMADSSLLMAWAERENDPELRRRALEDLESYRRIFRDGSYFFIPAKSNHYYFNDSQEQYSGHELRYTLSPQKPADAWYWATLKAGLPVQININPDTHLGVTKVWINVLMRDGGRVVGLVGTGLDLGAFIRRVVNGSPDGVETLFINQDGDIQAHRDMGQIDYASLTRKEGGHHTFFALLDDDASRRQVHLALARLAVVGTQSAAAEVRLGGHRRLVAFAPLRQIGWTAVSLIDRDRLWTHGPFLALGGMVLFGMLGAAAVIALLLDRLVLSRIARLDASAQALSRGEFELDLPTDTTDEIGRLSENFVIMAGTLHRHTEDLSRAVAEKEAEMAQMMTSLRISEERFRSLIEETSDWVWETDTQHRFTWLSERVEGALGVAVADLLGRSRWELSSARRKISSRSWADLLENLKAERGFRDFRYWVDAADGSQRWISISGSPRHDDAGHFLGYRGVASDITPEAARLMRLRLLSDVVEQCPVSILITNSSGGIEYANTHCLNSTGYDLEEVVGENPRLFSSGQMDKAVYAEMWGTVLAGRTWVGELRNRRRDGSLYWERAHIFPILEDDGRVARLVGIKEDITFQKEATARLAELAADLEEQAKRLKHSNAELEQFAYVTSHDLRQPLRMVSSYLSLIERELGAEIGEEMKTFIGFAVGGARRMDRLILDLLEYSRVGREERPFGPVDMNEVVQDACANLEVAIGEAGAALSVAPALPVVNGNGNELMRLWQNLIGNAVKYRHSERPCRIGIGAREGRREWTFWVQDNGSGIDPKDFDRAFGVFQRLVTKDKVEGTGIGLAICRKIVEHHGGRIWIEAAPEQGATFFFTLPRPS</sequence>
<feature type="domain" description="PAC" evidence="11">
    <location>
        <begin position="493"/>
        <end position="545"/>
    </location>
</feature>
<dbReference type="NCBIfam" id="TIGR00229">
    <property type="entry name" value="sensory_box"/>
    <property type="match status" value="2"/>
</dbReference>
<dbReference type="Gene3D" id="3.30.450.20">
    <property type="entry name" value="PAS domain"/>
    <property type="match status" value="2"/>
</dbReference>
<evidence type="ECO:0000313" key="13">
    <source>
        <dbReference type="EMBL" id="OIQ87677.1"/>
    </source>
</evidence>
<dbReference type="InterPro" id="IPR036097">
    <property type="entry name" value="HisK_dim/P_sf"/>
</dbReference>
<dbReference type="Pfam" id="PF00672">
    <property type="entry name" value="HAMP"/>
    <property type="match status" value="1"/>
</dbReference>
<dbReference type="GO" id="GO:0007234">
    <property type="term" value="P:osmosensory signaling via phosphorelay pathway"/>
    <property type="evidence" value="ECO:0007669"/>
    <property type="project" value="TreeGrafter"/>
</dbReference>
<reference evidence="13" key="1">
    <citation type="submission" date="2016-10" db="EMBL/GenBank/DDBJ databases">
        <title>Sequence of Gallionella enrichment culture.</title>
        <authorList>
            <person name="Poehlein A."/>
            <person name="Muehling M."/>
            <person name="Daniel R."/>
        </authorList>
    </citation>
    <scope>NUCLEOTIDE SEQUENCE</scope>
</reference>
<evidence type="ECO:0000259" key="10">
    <source>
        <dbReference type="PROSITE" id="PS50112"/>
    </source>
</evidence>
<dbReference type="InterPro" id="IPR036890">
    <property type="entry name" value="HATPase_C_sf"/>
</dbReference>
<dbReference type="SMART" id="SM00086">
    <property type="entry name" value="PAC"/>
    <property type="match status" value="2"/>
</dbReference>
<dbReference type="CDD" id="cd00130">
    <property type="entry name" value="PAS"/>
    <property type="match status" value="2"/>
</dbReference>
<feature type="domain" description="PAS" evidence="10">
    <location>
        <begin position="417"/>
        <end position="463"/>
    </location>
</feature>
<name>A0A1J5RHU4_9ZZZZ</name>
<dbReference type="InterPro" id="IPR001610">
    <property type="entry name" value="PAC"/>
</dbReference>
<evidence type="ECO:0000259" key="11">
    <source>
        <dbReference type="PROSITE" id="PS50113"/>
    </source>
</evidence>
<evidence type="ECO:0000256" key="1">
    <source>
        <dbReference type="ARBA" id="ARBA00000085"/>
    </source>
</evidence>
<feature type="transmembrane region" description="Helical" evidence="8">
    <location>
        <begin position="318"/>
        <end position="340"/>
    </location>
</feature>
<organism evidence="13">
    <name type="scientific">mine drainage metagenome</name>
    <dbReference type="NCBI Taxonomy" id="410659"/>
    <lineage>
        <taxon>unclassified sequences</taxon>
        <taxon>metagenomes</taxon>
        <taxon>ecological metagenomes</taxon>
    </lineage>
</organism>
<dbReference type="Gene3D" id="1.10.287.130">
    <property type="match status" value="1"/>
</dbReference>
<evidence type="ECO:0000256" key="8">
    <source>
        <dbReference type="SAM" id="Phobius"/>
    </source>
</evidence>
<evidence type="ECO:0000256" key="2">
    <source>
        <dbReference type="ARBA" id="ARBA00012438"/>
    </source>
</evidence>
<dbReference type="Pfam" id="PF02518">
    <property type="entry name" value="HATPase_c"/>
    <property type="match status" value="1"/>
</dbReference>
<keyword evidence="4 13" id="KW-0808">Transferase</keyword>
<evidence type="ECO:0000256" key="7">
    <source>
        <dbReference type="SAM" id="Coils"/>
    </source>
</evidence>
<dbReference type="InterPro" id="IPR005467">
    <property type="entry name" value="His_kinase_dom"/>
</dbReference>
<dbReference type="Gene3D" id="6.10.340.10">
    <property type="match status" value="1"/>
</dbReference>
<dbReference type="SMART" id="SM00091">
    <property type="entry name" value="PAS"/>
    <property type="match status" value="2"/>
</dbReference>
<dbReference type="AlphaFoldDB" id="A0A1J5RHU4"/>
<dbReference type="InterPro" id="IPR000014">
    <property type="entry name" value="PAS"/>
</dbReference>
<accession>A0A1J5RHU4</accession>
<dbReference type="SUPFAM" id="SSF55874">
    <property type="entry name" value="ATPase domain of HSP90 chaperone/DNA topoisomerase II/histidine kinase"/>
    <property type="match status" value="1"/>
</dbReference>
<dbReference type="Pfam" id="PF13426">
    <property type="entry name" value="PAS_9"/>
    <property type="match status" value="2"/>
</dbReference>
<dbReference type="EMBL" id="MLJW01000410">
    <property type="protein sequence ID" value="OIQ87677.1"/>
    <property type="molecule type" value="Genomic_DNA"/>
</dbReference>
<evidence type="ECO:0000256" key="5">
    <source>
        <dbReference type="ARBA" id="ARBA00022777"/>
    </source>
</evidence>
<dbReference type="EC" id="2.7.13.3" evidence="2"/>
<dbReference type="InterPro" id="IPR000700">
    <property type="entry name" value="PAS-assoc_C"/>
</dbReference>
<feature type="domain" description="PAC" evidence="11">
    <location>
        <begin position="615"/>
        <end position="667"/>
    </location>
</feature>
<dbReference type="SMART" id="SM00387">
    <property type="entry name" value="HATPase_c"/>
    <property type="match status" value="1"/>
</dbReference>
<dbReference type="FunFam" id="3.30.565.10:FF:000006">
    <property type="entry name" value="Sensor histidine kinase WalK"/>
    <property type="match status" value="1"/>
</dbReference>
<dbReference type="GO" id="GO:0000156">
    <property type="term" value="F:phosphorelay response regulator activity"/>
    <property type="evidence" value="ECO:0007669"/>
    <property type="project" value="TreeGrafter"/>
</dbReference>
<dbReference type="Gene3D" id="3.30.565.10">
    <property type="entry name" value="Histidine kinase-like ATPase, C-terminal domain"/>
    <property type="match status" value="1"/>
</dbReference>
<keyword evidence="7" id="KW-0175">Coiled coil</keyword>
<dbReference type="InterPro" id="IPR004358">
    <property type="entry name" value="Sig_transdc_His_kin-like_C"/>
</dbReference>
<dbReference type="PANTHER" id="PTHR42878:SF15">
    <property type="entry name" value="BACTERIOPHYTOCHROME"/>
    <property type="match status" value="1"/>
</dbReference>
<dbReference type="InterPro" id="IPR035965">
    <property type="entry name" value="PAS-like_dom_sf"/>
</dbReference>
<dbReference type="PANTHER" id="PTHR42878">
    <property type="entry name" value="TWO-COMPONENT HISTIDINE KINASE"/>
    <property type="match status" value="1"/>
</dbReference>
<comment type="caution">
    <text evidence="13">The sequence shown here is derived from an EMBL/GenBank/DDBJ whole genome shotgun (WGS) entry which is preliminary data.</text>
</comment>
<dbReference type="GO" id="GO:0016020">
    <property type="term" value="C:membrane"/>
    <property type="evidence" value="ECO:0007669"/>
    <property type="project" value="UniProtKB-SubCell"/>
</dbReference>
<dbReference type="SMART" id="SM00388">
    <property type="entry name" value="HisKA"/>
    <property type="match status" value="1"/>
</dbReference>
<dbReference type="PROSITE" id="PS50885">
    <property type="entry name" value="HAMP"/>
    <property type="match status" value="1"/>
</dbReference>
<dbReference type="PROSITE" id="PS50109">
    <property type="entry name" value="HIS_KIN"/>
    <property type="match status" value="1"/>
</dbReference>
<evidence type="ECO:0000256" key="6">
    <source>
        <dbReference type="ARBA" id="ARBA00023136"/>
    </source>
</evidence>
<evidence type="ECO:0000256" key="4">
    <source>
        <dbReference type="ARBA" id="ARBA00022679"/>
    </source>
</evidence>
<dbReference type="InterPro" id="IPR003661">
    <property type="entry name" value="HisK_dim/P_dom"/>
</dbReference>
<evidence type="ECO:0000256" key="3">
    <source>
        <dbReference type="ARBA" id="ARBA00022553"/>
    </source>
</evidence>
<keyword evidence="3" id="KW-0597">Phosphoprotein</keyword>
<keyword evidence="5" id="KW-0418">Kinase</keyword>
<feature type="coiled-coil region" evidence="7">
    <location>
        <begin position="658"/>
        <end position="689"/>
    </location>
</feature>